<dbReference type="EMBL" id="KV878133">
    <property type="protein sequence ID" value="OJJ05603.1"/>
    <property type="molecule type" value="Genomic_DNA"/>
</dbReference>
<gene>
    <name evidence="3" type="ORF">ASPVEDRAFT_55447</name>
</gene>
<evidence type="ECO:0000259" key="2">
    <source>
        <dbReference type="Pfam" id="PF01636"/>
    </source>
</evidence>
<dbReference type="RefSeq" id="XP_040671365.1">
    <property type="nucleotide sequence ID" value="XM_040815077.1"/>
</dbReference>
<dbReference type="Gene3D" id="3.90.1200.10">
    <property type="match status" value="1"/>
</dbReference>
<dbReference type="STRING" id="1036611.A0A1L9PVW0"/>
<dbReference type="PANTHER" id="PTHR47829">
    <property type="entry name" value="HYDROLASE, PUTATIVE (AFU_ORTHOLOGUE AFUA_1G12880)-RELATED"/>
    <property type="match status" value="1"/>
</dbReference>
<dbReference type="Pfam" id="PF01636">
    <property type="entry name" value="APH"/>
    <property type="match status" value="1"/>
</dbReference>
<dbReference type="SUPFAM" id="SSF56112">
    <property type="entry name" value="Protein kinase-like (PK-like)"/>
    <property type="match status" value="1"/>
</dbReference>
<proteinExistence type="predicted"/>
<dbReference type="AlphaFoldDB" id="A0A1L9PVW0"/>
<evidence type="ECO:0000256" key="1">
    <source>
        <dbReference type="SAM" id="MobiDB-lite"/>
    </source>
</evidence>
<reference evidence="4" key="1">
    <citation type="journal article" date="2017" name="Genome Biol.">
        <title>Comparative genomics reveals high biological diversity and specific adaptations in the industrially and medically important fungal genus Aspergillus.</title>
        <authorList>
            <person name="de Vries R.P."/>
            <person name="Riley R."/>
            <person name="Wiebenga A."/>
            <person name="Aguilar-Osorio G."/>
            <person name="Amillis S."/>
            <person name="Uchima C.A."/>
            <person name="Anderluh G."/>
            <person name="Asadollahi M."/>
            <person name="Askin M."/>
            <person name="Barry K."/>
            <person name="Battaglia E."/>
            <person name="Bayram O."/>
            <person name="Benocci T."/>
            <person name="Braus-Stromeyer S.A."/>
            <person name="Caldana C."/>
            <person name="Canovas D."/>
            <person name="Cerqueira G.C."/>
            <person name="Chen F."/>
            <person name="Chen W."/>
            <person name="Choi C."/>
            <person name="Clum A."/>
            <person name="Dos Santos R.A."/>
            <person name="Damasio A.R."/>
            <person name="Diallinas G."/>
            <person name="Emri T."/>
            <person name="Fekete E."/>
            <person name="Flipphi M."/>
            <person name="Freyberg S."/>
            <person name="Gallo A."/>
            <person name="Gournas C."/>
            <person name="Habgood R."/>
            <person name="Hainaut M."/>
            <person name="Harispe M.L."/>
            <person name="Henrissat B."/>
            <person name="Hilden K.S."/>
            <person name="Hope R."/>
            <person name="Hossain A."/>
            <person name="Karabika E."/>
            <person name="Karaffa L."/>
            <person name="Karanyi Z."/>
            <person name="Krasevec N."/>
            <person name="Kuo A."/>
            <person name="Kusch H."/>
            <person name="LaButti K."/>
            <person name="Lagendijk E.L."/>
            <person name="Lapidus A."/>
            <person name="Levasseur A."/>
            <person name="Lindquist E."/>
            <person name="Lipzen A."/>
            <person name="Logrieco A.F."/>
            <person name="MacCabe A."/>
            <person name="Maekelae M.R."/>
            <person name="Malavazi I."/>
            <person name="Melin P."/>
            <person name="Meyer V."/>
            <person name="Mielnichuk N."/>
            <person name="Miskei M."/>
            <person name="Molnar A.P."/>
            <person name="Mule G."/>
            <person name="Ngan C.Y."/>
            <person name="Orejas M."/>
            <person name="Orosz E."/>
            <person name="Ouedraogo J.P."/>
            <person name="Overkamp K.M."/>
            <person name="Park H.-S."/>
            <person name="Perrone G."/>
            <person name="Piumi F."/>
            <person name="Punt P.J."/>
            <person name="Ram A.F."/>
            <person name="Ramon A."/>
            <person name="Rauscher S."/>
            <person name="Record E."/>
            <person name="Riano-Pachon D.M."/>
            <person name="Robert V."/>
            <person name="Roehrig J."/>
            <person name="Ruller R."/>
            <person name="Salamov A."/>
            <person name="Salih N.S."/>
            <person name="Samson R.A."/>
            <person name="Sandor E."/>
            <person name="Sanguinetti M."/>
            <person name="Schuetze T."/>
            <person name="Sepcic K."/>
            <person name="Shelest E."/>
            <person name="Sherlock G."/>
            <person name="Sophianopoulou V."/>
            <person name="Squina F.M."/>
            <person name="Sun H."/>
            <person name="Susca A."/>
            <person name="Todd R.B."/>
            <person name="Tsang A."/>
            <person name="Unkles S.E."/>
            <person name="van de Wiele N."/>
            <person name="van Rossen-Uffink D."/>
            <person name="Oliveira J.V."/>
            <person name="Vesth T.C."/>
            <person name="Visser J."/>
            <person name="Yu J.-H."/>
            <person name="Zhou M."/>
            <person name="Andersen M.R."/>
            <person name="Archer D.B."/>
            <person name="Baker S.E."/>
            <person name="Benoit I."/>
            <person name="Brakhage A.A."/>
            <person name="Braus G.H."/>
            <person name="Fischer R."/>
            <person name="Frisvad J.C."/>
            <person name="Goldman G.H."/>
            <person name="Houbraken J."/>
            <person name="Oakley B."/>
            <person name="Pocsi I."/>
            <person name="Scazzocchio C."/>
            <person name="Seiboth B."/>
            <person name="vanKuyk P.A."/>
            <person name="Wortman J."/>
            <person name="Dyer P.S."/>
            <person name="Grigoriev I.V."/>
        </authorList>
    </citation>
    <scope>NUCLEOTIDE SEQUENCE [LARGE SCALE GENOMIC DNA]</scope>
    <source>
        <strain evidence="4">CBS 583.65</strain>
    </source>
</reference>
<name>A0A1L9PVW0_ASPVE</name>
<keyword evidence="4" id="KW-1185">Reference proteome</keyword>
<dbReference type="InterPro" id="IPR011009">
    <property type="entry name" value="Kinase-like_dom_sf"/>
</dbReference>
<feature type="region of interest" description="Disordered" evidence="1">
    <location>
        <begin position="284"/>
        <end position="312"/>
    </location>
</feature>
<dbReference type="Gene3D" id="3.30.200.20">
    <property type="entry name" value="Phosphorylase Kinase, domain 1"/>
    <property type="match status" value="1"/>
</dbReference>
<protein>
    <recommendedName>
        <fullName evidence="2">Aminoglycoside phosphotransferase domain-containing protein</fullName>
    </recommendedName>
</protein>
<dbReference type="CDD" id="cd05154">
    <property type="entry name" value="ACAD10_11_N-like"/>
    <property type="match status" value="1"/>
</dbReference>
<dbReference type="InterPro" id="IPR041726">
    <property type="entry name" value="ACAD10_11_N"/>
</dbReference>
<feature type="domain" description="Aminoglycoside phosphotransferase" evidence="2">
    <location>
        <begin position="30"/>
        <end position="274"/>
    </location>
</feature>
<dbReference type="GeneID" id="63730588"/>
<evidence type="ECO:0000313" key="4">
    <source>
        <dbReference type="Proteomes" id="UP000184073"/>
    </source>
</evidence>
<organism evidence="3 4">
    <name type="scientific">Aspergillus versicolor CBS 583.65</name>
    <dbReference type="NCBI Taxonomy" id="1036611"/>
    <lineage>
        <taxon>Eukaryota</taxon>
        <taxon>Fungi</taxon>
        <taxon>Dikarya</taxon>
        <taxon>Ascomycota</taxon>
        <taxon>Pezizomycotina</taxon>
        <taxon>Eurotiomycetes</taxon>
        <taxon>Eurotiomycetidae</taxon>
        <taxon>Eurotiales</taxon>
        <taxon>Aspergillaceae</taxon>
        <taxon>Aspergillus</taxon>
        <taxon>Aspergillus subgen. Nidulantes</taxon>
    </lineage>
</organism>
<accession>A0A1L9PVW0</accession>
<dbReference type="InterPro" id="IPR002575">
    <property type="entry name" value="Aminoglycoside_PTrfase"/>
</dbReference>
<sequence length="399" mass="44178">MAGPVRQPIDIQKLNKYVQDHVPEIATPLDVKQFGFGQSNPTYLLTSPGTSQGQERRYVLRKKPPGKLLSKTAHQVEREHRILHALRDTDVPVPKVHVLCEDATVIGTAFYIMEFLDGRVFTDPGMPGVTSQERNEMWRSAIHTLSTLHSIPYTSPSLNLSSFGKHSGFYTRQIRTFTSLAHHQALTRDIETGNPIGPLPHLDELSAFFSDNNNSKENSGRPKDRTTLVHGDFKIDNLIFHKTLPHVIGVLDWEMATLGHPLSDVVSLFAPFLPHTWGVDGAESSLNLRSPSPPANTNTNTNTPGDQDQRRGLPTLDECVSLYASESGYDVRPDLSWGRAFAGFRGAVIMQGIAARYALRQASSASAREFGAMAWPTAENVWGLVRELRDGAVVKKGRL</sequence>
<feature type="compositionally biased region" description="Low complexity" evidence="1">
    <location>
        <begin position="295"/>
        <end position="304"/>
    </location>
</feature>
<dbReference type="Proteomes" id="UP000184073">
    <property type="component" value="Unassembled WGS sequence"/>
</dbReference>
<evidence type="ECO:0000313" key="3">
    <source>
        <dbReference type="EMBL" id="OJJ05603.1"/>
    </source>
</evidence>
<dbReference type="PANTHER" id="PTHR47829:SF1">
    <property type="entry name" value="HAD FAMILY PHOSPHATASE"/>
    <property type="match status" value="1"/>
</dbReference>
<dbReference type="OrthoDB" id="191037at2759"/>
<dbReference type="VEuPathDB" id="FungiDB:ASPVEDRAFT_55447"/>
<dbReference type="InterPro" id="IPR052898">
    <property type="entry name" value="ACAD10-like"/>
</dbReference>